<evidence type="ECO:0000256" key="1">
    <source>
        <dbReference type="ARBA" id="ARBA00004417"/>
    </source>
</evidence>
<keyword evidence="9" id="KW-0472">Membrane</keyword>
<dbReference type="InterPro" id="IPR050388">
    <property type="entry name" value="ABC_Ni/Peptide_Import"/>
</dbReference>
<keyword evidence="12" id="KW-1185">Reference proteome</keyword>
<dbReference type="GO" id="GO:0005524">
    <property type="term" value="F:ATP binding"/>
    <property type="evidence" value="ECO:0007669"/>
    <property type="project" value="UniProtKB-KW"/>
</dbReference>
<organism evidence="11 12">
    <name type="scientific">Microvirga arabica</name>
    <dbReference type="NCBI Taxonomy" id="1128671"/>
    <lineage>
        <taxon>Bacteria</taxon>
        <taxon>Pseudomonadati</taxon>
        <taxon>Pseudomonadota</taxon>
        <taxon>Alphaproteobacteria</taxon>
        <taxon>Hyphomicrobiales</taxon>
        <taxon>Methylobacteriaceae</taxon>
        <taxon>Microvirga</taxon>
    </lineage>
</organism>
<dbReference type="Pfam" id="PF08352">
    <property type="entry name" value="oligo_HPY"/>
    <property type="match status" value="1"/>
</dbReference>
<dbReference type="InterPro" id="IPR003593">
    <property type="entry name" value="AAA+_ATPase"/>
</dbReference>
<dbReference type="PANTHER" id="PTHR43297:SF14">
    <property type="entry name" value="ATPASE AAA-TYPE CORE DOMAIN-CONTAINING PROTEIN"/>
    <property type="match status" value="1"/>
</dbReference>
<evidence type="ECO:0000313" key="12">
    <source>
        <dbReference type="Proteomes" id="UP001593940"/>
    </source>
</evidence>
<dbReference type="Gene3D" id="3.40.50.300">
    <property type="entry name" value="P-loop containing nucleotide triphosphate hydrolases"/>
    <property type="match status" value="1"/>
</dbReference>
<comment type="similarity">
    <text evidence="2">Belongs to the ABC transporter superfamily.</text>
</comment>
<name>A0ABV6YBG8_9HYPH</name>
<keyword evidence="4" id="KW-1003">Cell membrane</keyword>
<evidence type="ECO:0000256" key="5">
    <source>
        <dbReference type="ARBA" id="ARBA00022519"/>
    </source>
</evidence>
<sequence length="339" mass="37552">MASVLEIEDLHIRYKTKNGDARAVDGISFTLEAGEYLGLVGESGCGKSTIAKAIMGILPPNGRVAEGTIRFKGTNLVRLSQSEMRHTRWRDISLIPQSAMNGFDPVYTVKRQLDEAITAHTKMSVGERQARIEQLFSMVGLEAQRLDDYPHQFSGGMRQRAMIAMAMVLDPTLVVADEPTTGLDVIVQDQILQRIKEIHDRLGKTMLLITHDMAVVAENCDKIAVMYGGRIMEYGGEDVFRQAYHPYTLGLCNAFPDFDQRGRDLISIPGVPPSLLDPPKGCRFHERCPFATAYCARVEPPLLEVAPGHVAACHYADRAAEFRIQAQDPDTWRPAVAVA</sequence>
<evidence type="ECO:0000259" key="10">
    <source>
        <dbReference type="PROSITE" id="PS50893"/>
    </source>
</evidence>
<evidence type="ECO:0000256" key="2">
    <source>
        <dbReference type="ARBA" id="ARBA00005417"/>
    </source>
</evidence>
<dbReference type="NCBIfam" id="TIGR01727">
    <property type="entry name" value="oligo_HPY"/>
    <property type="match status" value="1"/>
</dbReference>
<dbReference type="PROSITE" id="PS00211">
    <property type="entry name" value="ABC_TRANSPORTER_1"/>
    <property type="match status" value="1"/>
</dbReference>
<protein>
    <submittedName>
        <fullName evidence="11">ABC transporter ATP-binding protein</fullName>
    </submittedName>
</protein>
<accession>A0ABV6YBG8</accession>
<dbReference type="InterPro" id="IPR027417">
    <property type="entry name" value="P-loop_NTPase"/>
</dbReference>
<gene>
    <name evidence="11" type="ORF">ACETIH_18340</name>
</gene>
<dbReference type="Pfam" id="PF00005">
    <property type="entry name" value="ABC_tran"/>
    <property type="match status" value="1"/>
</dbReference>
<dbReference type="InterPro" id="IPR013563">
    <property type="entry name" value="Oligopep_ABC_C"/>
</dbReference>
<feature type="domain" description="ABC transporter" evidence="10">
    <location>
        <begin position="5"/>
        <end position="253"/>
    </location>
</feature>
<dbReference type="RefSeq" id="WP_377030531.1">
    <property type="nucleotide sequence ID" value="NZ_JBHOMY010000058.1"/>
</dbReference>
<reference evidence="11 12" key="1">
    <citation type="submission" date="2024-09" db="EMBL/GenBank/DDBJ databases">
        <title>Nodulacao em especies de Leguminosae Basais da Amazonia e Caracterizacao dos Rizobios e Bacterias Associadas aos Nodulos.</title>
        <authorList>
            <person name="Jambeiro I.C.A."/>
            <person name="Lopes I.S."/>
            <person name="Aguiar E.R.G.R."/>
            <person name="Santos A.F.J."/>
            <person name="Dos Santos J.M.F."/>
            <person name="Gross E."/>
        </authorList>
    </citation>
    <scope>NUCLEOTIDE SEQUENCE [LARGE SCALE GENOMIC DNA]</scope>
    <source>
        <strain evidence="11 12">BRUESC1165</strain>
    </source>
</reference>
<keyword evidence="7 11" id="KW-0067">ATP-binding</keyword>
<keyword evidence="6" id="KW-0547">Nucleotide-binding</keyword>
<dbReference type="InterPro" id="IPR003439">
    <property type="entry name" value="ABC_transporter-like_ATP-bd"/>
</dbReference>
<dbReference type="InterPro" id="IPR017871">
    <property type="entry name" value="ABC_transporter-like_CS"/>
</dbReference>
<keyword evidence="3" id="KW-0813">Transport</keyword>
<dbReference type="PANTHER" id="PTHR43297">
    <property type="entry name" value="OLIGOPEPTIDE TRANSPORT ATP-BINDING PROTEIN APPD"/>
    <property type="match status" value="1"/>
</dbReference>
<evidence type="ECO:0000313" key="11">
    <source>
        <dbReference type="EMBL" id="MFC1458625.1"/>
    </source>
</evidence>
<keyword evidence="8" id="KW-1278">Translocase</keyword>
<evidence type="ECO:0000256" key="7">
    <source>
        <dbReference type="ARBA" id="ARBA00022840"/>
    </source>
</evidence>
<dbReference type="SUPFAM" id="SSF52540">
    <property type="entry name" value="P-loop containing nucleoside triphosphate hydrolases"/>
    <property type="match status" value="1"/>
</dbReference>
<keyword evidence="5" id="KW-0997">Cell inner membrane</keyword>
<evidence type="ECO:0000256" key="6">
    <source>
        <dbReference type="ARBA" id="ARBA00022741"/>
    </source>
</evidence>
<dbReference type="Proteomes" id="UP001593940">
    <property type="component" value="Unassembled WGS sequence"/>
</dbReference>
<evidence type="ECO:0000256" key="4">
    <source>
        <dbReference type="ARBA" id="ARBA00022475"/>
    </source>
</evidence>
<dbReference type="EMBL" id="JBHOMY010000058">
    <property type="protein sequence ID" value="MFC1458625.1"/>
    <property type="molecule type" value="Genomic_DNA"/>
</dbReference>
<evidence type="ECO:0000256" key="8">
    <source>
        <dbReference type="ARBA" id="ARBA00022967"/>
    </source>
</evidence>
<dbReference type="PROSITE" id="PS50893">
    <property type="entry name" value="ABC_TRANSPORTER_2"/>
    <property type="match status" value="1"/>
</dbReference>
<comment type="subcellular location">
    <subcellularLocation>
        <location evidence="1">Cell inner membrane</location>
        <topology evidence="1">Peripheral membrane protein</topology>
    </subcellularLocation>
</comment>
<evidence type="ECO:0000256" key="9">
    <source>
        <dbReference type="ARBA" id="ARBA00023136"/>
    </source>
</evidence>
<proteinExistence type="inferred from homology"/>
<dbReference type="SMART" id="SM00382">
    <property type="entry name" value="AAA"/>
    <property type="match status" value="1"/>
</dbReference>
<comment type="caution">
    <text evidence="11">The sequence shown here is derived from an EMBL/GenBank/DDBJ whole genome shotgun (WGS) entry which is preliminary data.</text>
</comment>
<dbReference type="CDD" id="cd03257">
    <property type="entry name" value="ABC_NikE_OppD_transporters"/>
    <property type="match status" value="1"/>
</dbReference>
<evidence type="ECO:0000256" key="3">
    <source>
        <dbReference type="ARBA" id="ARBA00022448"/>
    </source>
</evidence>